<sequence>MSSNPPHPQNKHGNVHRSYDTLTRHVRTAGKAKILCDCAGYVAKQHVLIHSCKTPDQILTTFEGYWLTIRAISAFEATG</sequence>
<reference evidence="1 2" key="1">
    <citation type="submission" date="2018-06" db="EMBL/GenBank/DDBJ databases">
        <title>Genome analysis of cellulolytic fungus Trichoderma lentiforme CFAM-422.</title>
        <authorList>
            <person name="Steindorff A.S."/>
            <person name="Formighieri E.F."/>
            <person name="Midorikawa G.E.O."/>
            <person name="Tamietti M.S."/>
            <person name="Ramos E.Z."/>
            <person name="Silva A.S."/>
            <person name="Bon E.P.S."/>
            <person name="Mendes T.D."/>
            <person name="Damaso M.C.T."/>
            <person name="Favaro L.C.L."/>
        </authorList>
    </citation>
    <scope>NUCLEOTIDE SEQUENCE [LARGE SCALE GENOMIC DNA]</scope>
    <source>
        <strain evidence="1 2">CFAM-422</strain>
    </source>
</reference>
<accession>A0A9P5C9G4</accession>
<comment type="caution">
    <text evidence="1">The sequence shown here is derived from an EMBL/GenBank/DDBJ whole genome shotgun (WGS) entry which is preliminary data.</text>
</comment>
<dbReference type="EMBL" id="QLNT01000016">
    <property type="protein sequence ID" value="KAF3066938.1"/>
    <property type="molecule type" value="Genomic_DNA"/>
</dbReference>
<dbReference type="Proteomes" id="UP000801864">
    <property type="component" value="Unassembled WGS sequence"/>
</dbReference>
<proteinExistence type="predicted"/>
<evidence type="ECO:0000313" key="2">
    <source>
        <dbReference type="Proteomes" id="UP000801864"/>
    </source>
</evidence>
<evidence type="ECO:0000313" key="1">
    <source>
        <dbReference type="EMBL" id="KAF3066938.1"/>
    </source>
</evidence>
<keyword evidence="2" id="KW-1185">Reference proteome</keyword>
<protein>
    <submittedName>
        <fullName evidence="1">Uncharacterized protein</fullName>
    </submittedName>
</protein>
<name>A0A9P5C9G4_9HYPO</name>
<gene>
    <name evidence="1" type="ORF">CFAM422_009068</name>
</gene>
<organism evidence="1 2">
    <name type="scientific">Trichoderma lentiforme</name>
    <dbReference type="NCBI Taxonomy" id="1567552"/>
    <lineage>
        <taxon>Eukaryota</taxon>
        <taxon>Fungi</taxon>
        <taxon>Dikarya</taxon>
        <taxon>Ascomycota</taxon>
        <taxon>Pezizomycotina</taxon>
        <taxon>Sordariomycetes</taxon>
        <taxon>Hypocreomycetidae</taxon>
        <taxon>Hypocreales</taxon>
        <taxon>Hypocreaceae</taxon>
        <taxon>Trichoderma</taxon>
    </lineage>
</organism>
<dbReference type="AlphaFoldDB" id="A0A9P5C9G4"/>